<keyword evidence="3" id="KW-1003">Cell membrane</keyword>
<keyword evidence="5 7" id="KW-1133">Transmembrane helix</keyword>
<keyword evidence="4 7" id="KW-0812">Transmembrane</keyword>
<dbReference type="PANTHER" id="PTHR34582:SF7">
    <property type="entry name" value="UPF0702 TRANSMEMBRANE PROTEIN YDFS"/>
    <property type="match status" value="1"/>
</dbReference>
<dbReference type="Pfam" id="PF04239">
    <property type="entry name" value="DUF421"/>
    <property type="match status" value="1"/>
</dbReference>
<dbReference type="RefSeq" id="WP_236339651.1">
    <property type="nucleotide sequence ID" value="NZ_CAKMMF010000005.1"/>
</dbReference>
<organism evidence="9 10">
    <name type="scientific">Paenibacillus plantiphilus</name>
    <dbReference type="NCBI Taxonomy" id="2905650"/>
    <lineage>
        <taxon>Bacteria</taxon>
        <taxon>Bacillati</taxon>
        <taxon>Bacillota</taxon>
        <taxon>Bacilli</taxon>
        <taxon>Bacillales</taxon>
        <taxon>Paenibacillaceae</taxon>
        <taxon>Paenibacillus</taxon>
    </lineage>
</organism>
<evidence type="ECO:0000256" key="1">
    <source>
        <dbReference type="ARBA" id="ARBA00004651"/>
    </source>
</evidence>
<accession>A0ABM9BZ67</accession>
<feature type="transmembrane region" description="Helical" evidence="7">
    <location>
        <begin position="7"/>
        <end position="26"/>
    </location>
</feature>
<dbReference type="Proteomes" id="UP000838686">
    <property type="component" value="Unassembled WGS sequence"/>
</dbReference>
<feature type="transmembrane region" description="Helical" evidence="7">
    <location>
        <begin position="33"/>
        <end position="53"/>
    </location>
</feature>
<feature type="domain" description="YetF C-terminal" evidence="8">
    <location>
        <begin position="82"/>
        <end position="214"/>
    </location>
</feature>
<dbReference type="PANTHER" id="PTHR34582">
    <property type="entry name" value="UPF0702 TRANSMEMBRANE PROTEIN YCAP"/>
    <property type="match status" value="1"/>
</dbReference>
<evidence type="ECO:0000256" key="3">
    <source>
        <dbReference type="ARBA" id="ARBA00022475"/>
    </source>
</evidence>
<comment type="caution">
    <text evidence="9">The sequence shown here is derived from an EMBL/GenBank/DDBJ whole genome shotgun (WGS) entry which is preliminary data.</text>
</comment>
<dbReference type="Gene3D" id="3.30.240.20">
    <property type="entry name" value="bsu07140 like domains"/>
    <property type="match status" value="2"/>
</dbReference>
<sequence length="292" mass="32790">MPNWMEVALRTLLAVVVLFVMTKLLGKRQVSQLSLFEYITGITIGSLAAYISLDLDARWYMGIVSLVVWVAVSVGIEFLQMKSKKGRDFIDGKGTVLVKKGRVLEDNLKKERMTSDELLEQLRKKNVFKVADVEFAMMEPSGDINVMLTKENQPLTAKHLGIKMASEDVPQAVIMDGVIMDEALQTAGYDRAWLKGQLDRLRTTTEQVFLAQVDSNGKLDADLYTGDTQAQLQSQMKQAEKADLYSMMTKCKADLELLGSLAAKNKREQQKYQQSASKLQDVIVEVESLLRK</sequence>
<dbReference type="InterPro" id="IPR007353">
    <property type="entry name" value="DUF421"/>
</dbReference>
<evidence type="ECO:0000256" key="7">
    <source>
        <dbReference type="SAM" id="Phobius"/>
    </source>
</evidence>
<evidence type="ECO:0000256" key="5">
    <source>
        <dbReference type="ARBA" id="ARBA00022989"/>
    </source>
</evidence>
<dbReference type="InterPro" id="IPR023090">
    <property type="entry name" value="UPF0702_alpha/beta_dom_sf"/>
</dbReference>
<evidence type="ECO:0000259" key="8">
    <source>
        <dbReference type="Pfam" id="PF04239"/>
    </source>
</evidence>
<keyword evidence="10" id="KW-1185">Reference proteome</keyword>
<comment type="subcellular location">
    <subcellularLocation>
        <location evidence="1">Cell membrane</location>
        <topology evidence="1">Multi-pass membrane protein</topology>
    </subcellularLocation>
</comment>
<keyword evidence="6 7" id="KW-0472">Membrane</keyword>
<evidence type="ECO:0000256" key="4">
    <source>
        <dbReference type="ARBA" id="ARBA00022692"/>
    </source>
</evidence>
<evidence type="ECO:0000256" key="2">
    <source>
        <dbReference type="ARBA" id="ARBA00006448"/>
    </source>
</evidence>
<gene>
    <name evidence="9" type="ORF">PAECIP111893_01301</name>
</gene>
<proteinExistence type="inferred from homology"/>
<evidence type="ECO:0000256" key="6">
    <source>
        <dbReference type="ARBA" id="ARBA00023136"/>
    </source>
</evidence>
<name>A0ABM9BZ67_9BACL</name>
<comment type="similarity">
    <text evidence="2">Belongs to the UPF0702 family.</text>
</comment>
<evidence type="ECO:0000313" key="10">
    <source>
        <dbReference type="Proteomes" id="UP000838686"/>
    </source>
</evidence>
<dbReference type="EMBL" id="CAKMMF010000005">
    <property type="protein sequence ID" value="CAH1199299.1"/>
    <property type="molecule type" value="Genomic_DNA"/>
</dbReference>
<feature type="transmembrane region" description="Helical" evidence="7">
    <location>
        <begin position="59"/>
        <end position="79"/>
    </location>
</feature>
<protein>
    <recommendedName>
        <fullName evidence="8">YetF C-terminal domain-containing protein</fullName>
    </recommendedName>
</protein>
<evidence type="ECO:0000313" key="9">
    <source>
        <dbReference type="EMBL" id="CAH1199299.1"/>
    </source>
</evidence>
<reference evidence="9" key="1">
    <citation type="submission" date="2022-01" db="EMBL/GenBank/DDBJ databases">
        <authorList>
            <person name="Criscuolo A."/>
        </authorList>
    </citation>
    <scope>NUCLEOTIDE SEQUENCE</scope>
    <source>
        <strain evidence="9">CIP111893</strain>
    </source>
</reference>